<reference evidence="6" key="1">
    <citation type="submission" date="2023-03" db="EMBL/GenBank/DDBJ databases">
        <title>Massive genome expansion in bonnet fungi (Mycena s.s.) driven by repeated elements and novel gene families across ecological guilds.</title>
        <authorList>
            <consortium name="Lawrence Berkeley National Laboratory"/>
            <person name="Harder C.B."/>
            <person name="Miyauchi S."/>
            <person name="Viragh M."/>
            <person name="Kuo A."/>
            <person name="Thoen E."/>
            <person name="Andreopoulos B."/>
            <person name="Lu D."/>
            <person name="Skrede I."/>
            <person name="Drula E."/>
            <person name="Henrissat B."/>
            <person name="Morin E."/>
            <person name="Kohler A."/>
            <person name="Barry K."/>
            <person name="LaButti K."/>
            <person name="Morin E."/>
            <person name="Salamov A."/>
            <person name="Lipzen A."/>
            <person name="Mereny Z."/>
            <person name="Hegedus B."/>
            <person name="Baldrian P."/>
            <person name="Stursova M."/>
            <person name="Weitz H."/>
            <person name="Taylor A."/>
            <person name="Grigoriev I.V."/>
            <person name="Nagy L.G."/>
            <person name="Martin F."/>
            <person name="Kauserud H."/>
        </authorList>
    </citation>
    <scope>NUCLEOTIDE SEQUENCE</scope>
    <source>
        <strain evidence="6">9284</strain>
    </source>
</reference>
<evidence type="ECO:0000313" key="6">
    <source>
        <dbReference type="EMBL" id="KAJ7615490.1"/>
    </source>
</evidence>
<dbReference type="AlphaFoldDB" id="A0AAD7BBB3"/>
<accession>A0AAD7BBB3</accession>
<dbReference type="PANTHER" id="PTHR23112:SF0">
    <property type="entry name" value="TRANSMEMBRANE PROTEIN 116"/>
    <property type="match status" value="1"/>
</dbReference>
<evidence type="ECO:0000256" key="4">
    <source>
        <dbReference type="ARBA" id="ARBA00023136"/>
    </source>
</evidence>
<protein>
    <recommendedName>
        <fullName evidence="8">G-protein coupled receptors family 2 profile 2 domain-containing protein</fullName>
    </recommendedName>
</protein>
<feature type="transmembrane region" description="Helical" evidence="5">
    <location>
        <begin position="93"/>
        <end position="116"/>
    </location>
</feature>
<name>A0AAD7BBB3_9AGAR</name>
<proteinExistence type="predicted"/>
<organism evidence="6 7">
    <name type="scientific">Roridomyces roridus</name>
    <dbReference type="NCBI Taxonomy" id="1738132"/>
    <lineage>
        <taxon>Eukaryota</taxon>
        <taxon>Fungi</taxon>
        <taxon>Dikarya</taxon>
        <taxon>Basidiomycota</taxon>
        <taxon>Agaricomycotina</taxon>
        <taxon>Agaricomycetes</taxon>
        <taxon>Agaricomycetidae</taxon>
        <taxon>Agaricales</taxon>
        <taxon>Marasmiineae</taxon>
        <taxon>Mycenaceae</taxon>
        <taxon>Roridomyces</taxon>
    </lineage>
</organism>
<evidence type="ECO:0000256" key="1">
    <source>
        <dbReference type="ARBA" id="ARBA00004141"/>
    </source>
</evidence>
<keyword evidence="4 5" id="KW-0472">Membrane</keyword>
<feature type="transmembrane region" description="Helical" evidence="5">
    <location>
        <begin position="20"/>
        <end position="41"/>
    </location>
</feature>
<evidence type="ECO:0008006" key="8">
    <source>
        <dbReference type="Google" id="ProtNLM"/>
    </source>
</evidence>
<dbReference type="EMBL" id="JARKIF010000024">
    <property type="protein sequence ID" value="KAJ7615490.1"/>
    <property type="molecule type" value="Genomic_DNA"/>
</dbReference>
<dbReference type="GO" id="GO:0005886">
    <property type="term" value="C:plasma membrane"/>
    <property type="evidence" value="ECO:0007669"/>
    <property type="project" value="TreeGrafter"/>
</dbReference>
<dbReference type="Proteomes" id="UP001221142">
    <property type="component" value="Unassembled WGS sequence"/>
</dbReference>
<comment type="caution">
    <text evidence="6">The sequence shown here is derived from an EMBL/GenBank/DDBJ whole genome shotgun (WGS) entry which is preliminary data.</text>
</comment>
<keyword evidence="7" id="KW-1185">Reference proteome</keyword>
<evidence type="ECO:0000256" key="2">
    <source>
        <dbReference type="ARBA" id="ARBA00022692"/>
    </source>
</evidence>
<keyword evidence="3 5" id="KW-1133">Transmembrane helix</keyword>
<sequence>MTASTPHRPGPLDAPFAQTVRALLIIGACLNFLLLCGYCYLRWHPISRPHLNRVSLRLLVYSQVANVIFCIILAVGVNLRAGPTPWCSVIDTLVYLTSMFSALIFFCMALNLQLVLVHGVNGRMMEKYYVFGSSILALVCNITPLAAGQFGWNDVGHSCWFSDPDPAVRMRWLIGTQSFWVLSTAFGEVLVFLVIIGYIISQKVAIRRALRDHAEKSGNSTHSTPTGDWTMPSETPIGQYRNIILRISLYPLVSCLTNFSTRLLDLWQAKLQAGDPVITEALWRMNVADAAIYALRPVLYFCLAASDPVRGFHFDSAELTLVHRLSSAAYKRSEEPGSRRRRGSIGVGALI</sequence>
<evidence type="ECO:0000256" key="5">
    <source>
        <dbReference type="SAM" id="Phobius"/>
    </source>
</evidence>
<dbReference type="Gene3D" id="1.20.1070.10">
    <property type="entry name" value="Rhodopsin 7-helix transmembrane proteins"/>
    <property type="match status" value="1"/>
</dbReference>
<keyword evidence="2 5" id="KW-0812">Transmembrane</keyword>
<feature type="transmembrane region" description="Helical" evidence="5">
    <location>
        <begin position="179"/>
        <end position="201"/>
    </location>
</feature>
<dbReference type="GO" id="GO:0004930">
    <property type="term" value="F:G protein-coupled receptor activity"/>
    <property type="evidence" value="ECO:0007669"/>
    <property type="project" value="TreeGrafter"/>
</dbReference>
<comment type="subcellular location">
    <subcellularLocation>
        <location evidence="1">Membrane</location>
        <topology evidence="1">Multi-pass membrane protein</topology>
    </subcellularLocation>
</comment>
<gene>
    <name evidence="6" type="ORF">FB45DRAFT_244360</name>
</gene>
<dbReference type="GO" id="GO:0007189">
    <property type="term" value="P:adenylate cyclase-activating G protein-coupled receptor signaling pathway"/>
    <property type="evidence" value="ECO:0007669"/>
    <property type="project" value="TreeGrafter"/>
</dbReference>
<evidence type="ECO:0000256" key="3">
    <source>
        <dbReference type="ARBA" id="ARBA00022989"/>
    </source>
</evidence>
<feature type="transmembrane region" description="Helical" evidence="5">
    <location>
        <begin position="128"/>
        <end position="147"/>
    </location>
</feature>
<evidence type="ECO:0000313" key="7">
    <source>
        <dbReference type="Proteomes" id="UP001221142"/>
    </source>
</evidence>
<dbReference type="PANTHER" id="PTHR23112">
    <property type="entry name" value="G PROTEIN-COUPLED RECEPTOR 157-RELATED"/>
    <property type="match status" value="1"/>
</dbReference>
<feature type="transmembrane region" description="Helical" evidence="5">
    <location>
        <begin position="61"/>
        <end position="81"/>
    </location>
</feature>